<keyword evidence="3" id="KW-1185">Reference proteome</keyword>
<dbReference type="Pfam" id="PF08241">
    <property type="entry name" value="Methyltransf_11"/>
    <property type="match status" value="1"/>
</dbReference>
<dbReference type="InterPro" id="IPR013216">
    <property type="entry name" value="Methyltransf_11"/>
</dbReference>
<evidence type="ECO:0000259" key="1">
    <source>
        <dbReference type="Pfam" id="PF08241"/>
    </source>
</evidence>
<accession>A0A2Z4FJZ7</accession>
<dbReference type="KEGG" id="bsed:DN745_07365"/>
<organism evidence="2 3">
    <name type="scientific">Bradymonas sediminis</name>
    <dbReference type="NCBI Taxonomy" id="1548548"/>
    <lineage>
        <taxon>Bacteria</taxon>
        <taxon>Deltaproteobacteria</taxon>
        <taxon>Bradymonadales</taxon>
        <taxon>Bradymonadaceae</taxon>
        <taxon>Bradymonas</taxon>
    </lineage>
</organism>
<sequence>MMLSKSILELLACPTCNNPQLQVGSARRPALVCEQCDQAFPIVDGIIDMTPSERNPAPGSYRTETLFNLIAGIYDLVAPLMSMGVWRCDPLRYVDMSNQALGRGNKGVVVAAPIGTGMPLDRVLAPYHDLTLIGVDQSWKMLRKAKSRFAASGEKVQLIRADFQQLPFRDGVVDSLISFHGLHTFADRTKTLREFGRCLRADGFMTGAALVRGQEGVADTLLDRYERYGVYPLLRTAEFLTRELREGPFQEVRFSTYGAVMFYSALRNGLEQAHIEDAS</sequence>
<dbReference type="InterPro" id="IPR029063">
    <property type="entry name" value="SAM-dependent_MTases_sf"/>
</dbReference>
<dbReference type="Proteomes" id="UP000249799">
    <property type="component" value="Chromosome"/>
</dbReference>
<dbReference type="Gene3D" id="3.40.50.150">
    <property type="entry name" value="Vaccinia Virus protein VP39"/>
    <property type="match status" value="1"/>
</dbReference>
<evidence type="ECO:0000313" key="3">
    <source>
        <dbReference type="Proteomes" id="UP000249799"/>
    </source>
</evidence>
<evidence type="ECO:0000313" key="2">
    <source>
        <dbReference type="EMBL" id="AWV89165.1"/>
    </source>
</evidence>
<dbReference type="AlphaFoldDB" id="A0A2Z4FJZ7"/>
<dbReference type="Pfam" id="PF03966">
    <property type="entry name" value="Trm112p"/>
    <property type="match status" value="1"/>
</dbReference>
<gene>
    <name evidence="2" type="ORF">DN745_07365</name>
</gene>
<reference evidence="2 3" key="1">
    <citation type="submission" date="2018-06" db="EMBL/GenBank/DDBJ databases">
        <title>Lujinxingia sediminis gen. nov. sp. nov., a new facultative anaerobic member of the class Deltaproteobacteria, and proposal of Lujinxingaceae fam. nov.</title>
        <authorList>
            <person name="Guo L.-Y."/>
            <person name="Li C.-M."/>
            <person name="Wang S."/>
            <person name="Du Z.-J."/>
        </authorList>
    </citation>
    <scope>NUCLEOTIDE SEQUENCE [LARGE SCALE GENOMIC DNA]</scope>
    <source>
        <strain evidence="2 3">FA350</strain>
    </source>
</reference>
<dbReference type="EMBL" id="CP030032">
    <property type="protein sequence ID" value="AWV89165.1"/>
    <property type="molecule type" value="Genomic_DNA"/>
</dbReference>
<proteinExistence type="predicted"/>
<feature type="domain" description="Methyltransferase type 11" evidence="1">
    <location>
        <begin position="115"/>
        <end position="205"/>
    </location>
</feature>
<dbReference type="OrthoDB" id="5421689at2"/>
<name>A0A2Z4FJZ7_9DELT</name>
<dbReference type="Gene3D" id="2.20.25.10">
    <property type="match status" value="1"/>
</dbReference>
<dbReference type="SUPFAM" id="SSF158997">
    <property type="entry name" value="Trm112p-like"/>
    <property type="match status" value="1"/>
</dbReference>
<dbReference type="GO" id="GO:0008757">
    <property type="term" value="F:S-adenosylmethionine-dependent methyltransferase activity"/>
    <property type="evidence" value="ECO:0007669"/>
    <property type="project" value="InterPro"/>
</dbReference>
<dbReference type="InterPro" id="IPR005651">
    <property type="entry name" value="Trm112-like"/>
</dbReference>
<protein>
    <recommendedName>
        <fullName evidence="1">Methyltransferase type 11 domain-containing protein</fullName>
    </recommendedName>
</protein>
<dbReference type="SUPFAM" id="SSF53335">
    <property type="entry name" value="S-adenosyl-L-methionine-dependent methyltransferases"/>
    <property type="match status" value="1"/>
</dbReference>